<dbReference type="GO" id="GO:0016780">
    <property type="term" value="F:phosphotransferase activity, for other substituted phosphate groups"/>
    <property type="evidence" value="ECO:0007669"/>
    <property type="project" value="InterPro"/>
</dbReference>
<evidence type="ECO:0000256" key="5">
    <source>
        <dbReference type="RuleBase" id="RU003750"/>
    </source>
</evidence>
<dbReference type="Pfam" id="PF01066">
    <property type="entry name" value="CDP-OH_P_transf"/>
    <property type="match status" value="1"/>
</dbReference>
<dbReference type="Proteomes" id="UP001161017">
    <property type="component" value="Unassembled WGS sequence"/>
</dbReference>
<dbReference type="InterPro" id="IPR000462">
    <property type="entry name" value="CDP-OH_P_trans"/>
</dbReference>
<keyword evidence="3 5" id="KW-0808">Transferase</keyword>
<dbReference type="GO" id="GO:0016020">
    <property type="term" value="C:membrane"/>
    <property type="evidence" value="ECO:0007669"/>
    <property type="project" value="UniProtKB-SubCell"/>
</dbReference>
<feature type="region of interest" description="Disordered" evidence="6">
    <location>
        <begin position="298"/>
        <end position="331"/>
    </location>
</feature>
<feature type="transmembrane region" description="Helical" evidence="7">
    <location>
        <begin position="124"/>
        <end position="147"/>
    </location>
</feature>
<feature type="transmembrane region" description="Helical" evidence="7">
    <location>
        <begin position="259"/>
        <end position="282"/>
    </location>
</feature>
<feature type="transmembrane region" description="Helical" evidence="7">
    <location>
        <begin position="159"/>
        <end position="180"/>
    </location>
</feature>
<protein>
    <recommendedName>
        <fullName evidence="10">Sn-1,2-diacylglycerol cholinephosphotransferase</fullName>
    </recommendedName>
</protein>
<evidence type="ECO:0000256" key="1">
    <source>
        <dbReference type="ARBA" id="ARBA00004370"/>
    </source>
</evidence>
<evidence type="ECO:0000313" key="8">
    <source>
        <dbReference type="EMBL" id="MDI1488216.1"/>
    </source>
</evidence>
<evidence type="ECO:0000256" key="6">
    <source>
        <dbReference type="SAM" id="MobiDB-lite"/>
    </source>
</evidence>
<keyword evidence="9" id="KW-1185">Reference proteome</keyword>
<evidence type="ECO:0000313" key="9">
    <source>
        <dbReference type="Proteomes" id="UP001161017"/>
    </source>
</evidence>
<keyword evidence="7" id="KW-1133">Transmembrane helix</keyword>
<dbReference type="EMBL" id="JAPUFD010000007">
    <property type="protein sequence ID" value="MDI1488216.1"/>
    <property type="molecule type" value="Genomic_DNA"/>
</dbReference>
<dbReference type="PROSITE" id="PS00379">
    <property type="entry name" value="CDP_ALCOHOL_P_TRANSF"/>
    <property type="match status" value="1"/>
</dbReference>
<evidence type="ECO:0000256" key="2">
    <source>
        <dbReference type="ARBA" id="ARBA00010441"/>
    </source>
</evidence>
<dbReference type="GO" id="GO:0008654">
    <property type="term" value="P:phospholipid biosynthetic process"/>
    <property type="evidence" value="ECO:0007669"/>
    <property type="project" value="InterPro"/>
</dbReference>
<organism evidence="8 9">
    <name type="scientific">Ramalina farinacea</name>
    <dbReference type="NCBI Taxonomy" id="258253"/>
    <lineage>
        <taxon>Eukaryota</taxon>
        <taxon>Fungi</taxon>
        <taxon>Dikarya</taxon>
        <taxon>Ascomycota</taxon>
        <taxon>Pezizomycotina</taxon>
        <taxon>Lecanoromycetes</taxon>
        <taxon>OSLEUM clade</taxon>
        <taxon>Lecanoromycetidae</taxon>
        <taxon>Lecanorales</taxon>
        <taxon>Lecanorineae</taxon>
        <taxon>Ramalinaceae</taxon>
        <taxon>Ramalina</taxon>
    </lineage>
</organism>
<reference evidence="8" key="1">
    <citation type="journal article" date="2023" name="Genome Biol. Evol.">
        <title>First Whole Genome Sequence and Flow Cytometry Genome Size Data for the Lichen-Forming Fungus Ramalina farinacea (Ascomycota).</title>
        <authorList>
            <person name="Llewellyn T."/>
            <person name="Mian S."/>
            <person name="Hill R."/>
            <person name="Leitch I.J."/>
            <person name="Gaya E."/>
        </authorList>
    </citation>
    <scope>NUCLEOTIDE SEQUENCE</scope>
    <source>
        <strain evidence="8">LIQ254RAFAR</strain>
    </source>
</reference>
<evidence type="ECO:0000256" key="7">
    <source>
        <dbReference type="SAM" id="Phobius"/>
    </source>
</evidence>
<dbReference type="InterPro" id="IPR048254">
    <property type="entry name" value="CDP_ALCOHOL_P_TRANSF_CS"/>
</dbReference>
<proteinExistence type="inferred from homology"/>
<feature type="transmembrane region" description="Helical" evidence="7">
    <location>
        <begin position="85"/>
        <end position="104"/>
    </location>
</feature>
<comment type="caution">
    <text evidence="8">The sequence shown here is derived from an EMBL/GenBank/DDBJ whole genome shotgun (WGS) entry which is preliminary data.</text>
</comment>
<dbReference type="InterPro" id="IPR014472">
    <property type="entry name" value="CHOPT"/>
</dbReference>
<feature type="transmembrane region" description="Helical" evidence="7">
    <location>
        <begin position="192"/>
        <end position="208"/>
    </location>
</feature>
<sequence length="331" mass="36778">MDNIDGKQARRTGQSSGLGELFDHGIDSLNCTLASLCETASMGLGSTPKGVFTALTPCIPMFFSTWETYHTHTLYLGYFNGPTEGLIIAATMMAVSGYFGPSIWHEPLAATIGYSNLFKDYSLLDIWIPMLVILLTAGHIPACVYNVTKARRARNLPLAPVFLEWTPFFVFALATGSWLYSPHSTLMRENRLMLFCLTMSFVFGRMTTKIILAHLTRQPFPYWTVMLVPLIGGSVLGNLPLLGIKAVSVSVELWYLRAYFVFAMIAYFRWAVLVINSICAYLDINCLTITPRLLPPSVRDSMQDKSQKVGPTNEPTRRSARISANGFAKGE</sequence>
<accession>A0AA43QNG4</accession>
<feature type="transmembrane region" description="Helical" evidence="7">
    <location>
        <begin position="220"/>
        <end position="239"/>
    </location>
</feature>
<keyword evidence="4 7" id="KW-0472">Membrane</keyword>
<evidence type="ECO:0000256" key="3">
    <source>
        <dbReference type="ARBA" id="ARBA00022679"/>
    </source>
</evidence>
<comment type="subcellular location">
    <subcellularLocation>
        <location evidence="1">Membrane</location>
    </subcellularLocation>
</comment>
<evidence type="ECO:0000256" key="4">
    <source>
        <dbReference type="ARBA" id="ARBA00023136"/>
    </source>
</evidence>
<dbReference type="InterPro" id="IPR043130">
    <property type="entry name" value="CDP-OH_PTrfase_TM_dom"/>
</dbReference>
<name>A0AA43QNG4_9LECA</name>
<evidence type="ECO:0008006" key="10">
    <source>
        <dbReference type="Google" id="ProtNLM"/>
    </source>
</evidence>
<dbReference type="PANTHER" id="PTHR10414">
    <property type="entry name" value="ETHANOLAMINEPHOSPHOTRANSFERASE"/>
    <property type="match status" value="1"/>
</dbReference>
<comment type="similarity">
    <text evidence="2 5">Belongs to the CDP-alcohol phosphatidyltransferase class-I family.</text>
</comment>
<dbReference type="PANTHER" id="PTHR10414:SF77">
    <property type="entry name" value="CDP-ALCOHOL PHOSPHATIDYLTRANSFERASE FAMILY PROTEIN"/>
    <property type="match status" value="1"/>
</dbReference>
<gene>
    <name evidence="8" type="ORF">OHK93_007490</name>
</gene>
<keyword evidence="7" id="KW-0812">Transmembrane</keyword>
<dbReference type="Gene3D" id="1.20.120.1760">
    <property type="match status" value="1"/>
</dbReference>
<dbReference type="AlphaFoldDB" id="A0AA43QNG4"/>